<evidence type="ECO:0000313" key="14">
    <source>
        <dbReference type="Proteomes" id="UP000054321"/>
    </source>
</evidence>
<dbReference type="InterPro" id="IPR002772">
    <property type="entry name" value="Glyco_hydro_3_C"/>
</dbReference>
<reference evidence="13 14" key="1">
    <citation type="submission" date="2014-04" db="EMBL/GenBank/DDBJ databases">
        <authorList>
            <consortium name="DOE Joint Genome Institute"/>
            <person name="Kuo A."/>
            <person name="Martino E."/>
            <person name="Perotto S."/>
            <person name="Kohler A."/>
            <person name="Nagy L.G."/>
            <person name="Floudas D."/>
            <person name="Copeland A."/>
            <person name="Barry K.W."/>
            <person name="Cichocki N."/>
            <person name="Veneault-Fourrey C."/>
            <person name="LaButti K."/>
            <person name="Lindquist E.A."/>
            <person name="Lipzen A."/>
            <person name="Lundell T."/>
            <person name="Morin E."/>
            <person name="Murat C."/>
            <person name="Sun H."/>
            <person name="Tunlid A."/>
            <person name="Henrissat B."/>
            <person name="Grigoriev I.V."/>
            <person name="Hibbett D.S."/>
            <person name="Martin F."/>
            <person name="Nordberg H.P."/>
            <person name="Cantor M.N."/>
            <person name="Hua S.X."/>
        </authorList>
    </citation>
    <scope>NUCLEOTIDE SEQUENCE [LARGE SCALE GENOMIC DNA]</scope>
    <source>
        <strain evidence="13 14">Zn</strain>
    </source>
</reference>
<keyword evidence="7" id="KW-0325">Glycoprotein</keyword>
<dbReference type="SMART" id="SM01217">
    <property type="entry name" value="Fn3_like"/>
    <property type="match status" value="1"/>
</dbReference>
<dbReference type="Proteomes" id="UP000054321">
    <property type="component" value="Unassembled WGS sequence"/>
</dbReference>
<proteinExistence type="inferred from homology"/>
<organism evidence="13 14">
    <name type="scientific">Oidiodendron maius (strain Zn)</name>
    <dbReference type="NCBI Taxonomy" id="913774"/>
    <lineage>
        <taxon>Eukaryota</taxon>
        <taxon>Fungi</taxon>
        <taxon>Dikarya</taxon>
        <taxon>Ascomycota</taxon>
        <taxon>Pezizomycotina</taxon>
        <taxon>Leotiomycetes</taxon>
        <taxon>Leotiomycetes incertae sedis</taxon>
        <taxon>Myxotrichaceae</taxon>
        <taxon>Oidiodendron</taxon>
    </lineage>
</organism>
<dbReference type="AlphaFoldDB" id="A0A0C3HC47"/>
<dbReference type="PROSITE" id="PS00775">
    <property type="entry name" value="GLYCOSYL_HYDROL_F3"/>
    <property type="match status" value="1"/>
</dbReference>
<keyword evidence="10 11" id="KW-0624">Polysaccharide degradation</keyword>
<dbReference type="PANTHER" id="PTHR42715">
    <property type="entry name" value="BETA-GLUCOSIDASE"/>
    <property type="match status" value="1"/>
</dbReference>
<dbReference type="InterPro" id="IPR001764">
    <property type="entry name" value="Glyco_hydro_3_N"/>
</dbReference>
<dbReference type="InterPro" id="IPR017853">
    <property type="entry name" value="GH"/>
</dbReference>
<comment type="catalytic activity">
    <reaction evidence="1 11">
        <text>Hydrolysis of terminal, non-reducing beta-D-glucosyl residues with release of beta-D-glucose.</text>
        <dbReference type="EC" id="3.2.1.21"/>
    </reaction>
</comment>
<keyword evidence="6 11" id="KW-0378">Hydrolase</keyword>
<dbReference type="FunFam" id="3.40.50.1700:FF:000003">
    <property type="entry name" value="Probable beta-glucosidase"/>
    <property type="match status" value="1"/>
</dbReference>
<dbReference type="OrthoDB" id="416222at2759"/>
<comment type="pathway">
    <text evidence="2 11">Glycan metabolism; cellulose degradation.</text>
</comment>
<feature type="domain" description="Fibronectin type III-like" evidence="12">
    <location>
        <begin position="769"/>
        <end position="836"/>
    </location>
</feature>
<evidence type="ECO:0000259" key="12">
    <source>
        <dbReference type="SMART" id="SM01217"/>
    </source>
</evidence>
<dbReference type="PANTHER" id="PTHR42715:SF29">
    <property type="entry name" value="BETA-GLUCOSIDASE A-RELATED"/>
    <property type="match status" value="1"/>
</dbReference>
<keyword evidence="9 11" id="KW-0326">Glycosidase</keyword>
<dbReference type="EMBL" id="KN832877">
    <property type="protein sequence ID" value="KIN00755.1"/>
    <property type="molecule type" value="Genomic_DNA"/>
</dbReference>
<evidence type="ECO:0000256" key="10">
    <source>
        <dbReference type="ARBA" id="ARBA00023326"/>
    </source>
</evidence>
<gene>
    <name evidence="13" type="ORF">OIDMADRAFT_55323</name>
</gene>
<dbReference type="UniPathway" id="UPA00696"/>
<evidence type="ECO:0000256" key="11">
    <source>
        <dbReference type="RuleBase" id="RU361161"/>
    </source>
</evidence>
<evidence type="ECO:0000256" key="4">
    <source>
        <dbReference type="ARBA" id="ARBA00012744"/>
    </source>
</evidence>
<sequence>MPPKRDEDLWTSDPFYPSPWMNPEADGWEDAYKQAKKFVSQLTLLEKVNVTTGVGWENGPCVGNTGSVPRLGFKGFCNQDSPQGIRFADYVSAFTSGQLTAATFDRSLMYSRGRAMAQEHKAKGITMQLGPVAGPLGRAPEGGRIWEGFAADPVLTGIAMAETIRGMQDTGIIASAKHYIGNEQEHFRQLGEASGYGFDISATLSSNIDDRTLHELYLWPFADAVRAGVGSVLCSYTQVNNSYGCQNSKIINNLLKGELGFQGFLVSDWAGQHSGVSSALAGLDMSMPGDTAFNTGLSFWGANLTVAVLNGTVPEWRIDDMAMRIMAAYFKVGNTIEDQPDVNFNSWSPDTDGYAYFYGKEGYGQINWHVDVRDDHAEVIRDIAAKGTVLLKNDGALPLKSPKFVAVVGEDAGHNPLGPNGCADRGCDMGTLAMGWGSGTSNFPYLVTPDTAIQAQVVADGGRYESIFNNYDSNAIQALVSQPGATCIVFGNSDSGEGYISVDGNEGDRNNLTLWQNADNVIANVSSWCNNTIVVLHTVGPVLVTDWYEHPNVSAIIWAGLPGQESGNSLVDILYGKQNPAGRSPFTWAEKREDYGTDVMYEPNNGNGAPQQTFTEGVYIDYRHFDQAGIQPIFEFGYGLSYTTFKYSAIKVSKKQVGEYKPTTGLTIQAPTLNNFSTNLNDYKFPAAFRYIFSYIYPYVNTTTSLKAASGDPQYGSNKFIPEHSLDGSPQPLIRASDKTSPGGNRLLYDVMYEVSATITNTGDLAGDEVPQLYVDLGGDNPPRQLRDFARINILPGESKTFQGVITRRDLSNWDVVTQDWVISSEPKKVYVGSSSRKLPLSAVLN</sequence>
<dbReference type="PRINTS" id="PR00133">
    <property type="entry name" value="GLHYDRLASE3"/>
</dbReference>
<dbReference type="GO" id="GO:0030245">
    <property type="term" value="P:cellulose catabolic process"/>
    <property type="evidence" value="ECO:0007669"/>
    <property type="project" value="UniProtKB-UniPathway"/>
</dbReference>
<dbReference type="Pfam" id="PF00933">
    <property type="entry name" value="Glyco_hydro_3"/>
    <property type="match status" value="1"/>
</dbReference>
<evidence type="ECO:0000256" key="2">
    <source>
        <dbReference type="ARBA" id="ARBA00004987"/>
    </source>
</evidence>
<evidence type="ECO:0000256" key="9">
    <source>
        <dbReference type="ARBA" id="ARBA00023295"/>
    </source>
</evidence>
<dbReference type="Gene3D" id="2.60.40.10">
    <property type="entry name" value="Immunoglobulins"/>
    <property type="match status" value="1"/>
</dbReference>
<dbReference type="Gene3D" id="3.40.50.1700">
    <property type="entry name" value="Glycoside hydrolase family 3 C-terminal domain"/>
    <property type="match status" value="1"/>
</dbReference>
<evidence type="ECO:0000256" key="6">
    <source>
        <dbReference type="ARBA" id="ARBA00022801"/>
    </source>
</evidence>
<dbReference type="InterPro" id="IPR026891">
    <property type="entry name" value="Fn3-like"/>
</dbReference>
<keyword evidence="8 11" id="KW-0119">Carbohydrate metabolism</keyword>
<accession>A0A0C3HC47</accession>
<dbReference type="Pfam" id="PF01915">
    <property type="entry name" value="Glyco_hydro_3_C"/>
    <property type="match status" value="1"/>
</dbReference>
<dbReference type="InterPro" id="IPR050288">
    <property type="entry name" value="Cellulose_deg_GH3"/>
</dbReference>
<dbReference type="GO" id="GO:0008422">
    <property type="term" value="F:beta-glucosidase activity"/>
    <property type="evidence" value="ECO:0007669"/>
    <property type="project" value="UniProtKB-EC"/>
</dbReference>
<comment type="similarity">
    <text evidence="3 11">Belongs to the glycosyl hydrolase 3 family.</text>
</comment>
<dbReference type="InterPro" id="IPR036962">
    <property type="entry name" value="Glyco_hydro_3_N_sf"/>
</dbReference>
<dbReference type="InterPro" id="IPR019800">
    <property type="entry name" value="Glyco_hydro_3_AS"/>
</dbReference>
<protein>
    <recommendedName>
        <fullName evidence="4 11">beta-glucosidase</fullName>
        <ecNumber evidence="4 11">3.2.1.21</ecNumber>
    </recommendedName>
</protein>
<keyword evidence="5" id="KW-0732">Signal</keyword>
<dbReference type="Gene3D" id="3.20.20.300">
    <property type="entry name" value="Glycoside hydrolase, family 3, N-terminal domain"/>
    <property type="match status" value="1"/>
</dbReference>
<evidence type="ECO:0000256" key="3">
    <source>
        <dbReference type="ARBA" id="ARBA00005336"/>
    </source>
</evidence>
<dbReference type="Pfam" id="PF14310">
    <property type="entry name" value="Fn3-like"/>
    <property type="match status" value="1"/>
</dbReference>
<evidence type="ECO:0000256" key="5">
    <source>
        <dbReference type="ARBA" id="ARBA00022729"/>
    </source>
</evidence>
<name>A0A0C3HC47_OIDMZ</name>
<dbReference type="EC" id="3.2.1.21" evidence="4 11"/>
<dbReference type="InterPro" id="IPR013783">
    <property type="entry name" value="Ig-like_fold"/>
</dbReference>
<dbReference type="HOGENOM" id="CLU_004542_2_0_1"/>
<keyword evidence="14" id="KW-1185">Reference proteome</keyword>
<evidence type="ECO:0000256" key="7">
    <source>
        <dbReference type="ARBA" id="ARBA00023180"/>
    </source>
</evidence>
<dbReference type="SUPFAM" id="SSF52279">
    <property type="entry name" value="Beta-D-glucan exohydrolase, C-terminal domain"/>
    <property type="match status" value="1"/>
</dbReference>
<evidence type="ECO:0000256" key="8">
    <source>
        <dbReference type="ARBA" id="ARBA00023277"/>
    </source>
</evidence>
<dbReference type="FunFam" id="3.20.20.300:FF:000002">
    <property type="entry name" value="Probable beta-glucosidase"/>
    <property type="match status" value="1"/>
</dbReference>
<dbReference type="STRING" id="913774.A0A0C3HC47"/>
<dbReference type="InterPro" id="IPR036881">
    <property type="entry name" value="Glyco_hydro_3_C_sf"/>
</dbReference>
<dbReference type="SUPFAM" id="SSF51445">
    <property type="entry name" value="(Trans)glycosidases"/>
    <property type="match status" value="1"/>
</dbReference>
<evidence type="ECO:0000256" key="1">
    <source>
        <dbReference type="ARBA" id="ARBA00000448"/>
    </source>
</evidence>
<dbReference type="InParanoid" id="A0A0C3HC47"/>
<reference evidence="14" key="2">
    <citation type="submission" date="2015-01" db="EMBL/GenBank/DDBJ databases">
        <title>Evolutionary Origins and Diversification of the Mycorrhizal Mutualists.</title>
        <authorList>
            <consortium name="DOE Joint Genome Institute"/>
            <consortium name="Mycorrhizal Genomics Consortium"/>
            <person name="Kohler A."/>
            <person name="Kuo A."/>
            <person name="Nagy L.G."/>
            <person name="Floudas D."/>
            <person name="Copeland A."/>
            <person name="Barry K.W."/>
            <person name="Cichocki N."/>
            <person name="Veneault-Fourrey C."/>
            <person name="LaButti K."/>
            <person name="Lindquist E.A."/>
            <person name="Lipzen A."/>
            <person name="Lundell T."/>
            <person name="Morin E."/>
            <person name="Murat C."/>
            <person name="Riley R."/>
            <person name="Ohm R."/>
            <person name="Sun H."/>
            <person name="Tunlid A."/>
            <person name="Henrissat B."/>
            <person name="Grigoriev I.V."/>
            <person name="Hibbett D.S."/>
            <person name="Martin F."/>
        </authorList>
    </citation>
    <scope>NUCLEOTIDE SEQUENCE [LARGE SCALE GENOMIC DNA]</scope>
    <source>
        <strain evidence="14">Zn</strain>
    </source>
</reference>
<evidence type="ECO:0000313" key="13">
    <source>
        <dbReference type="EMBL" id="KIN00755.1"/>
    </source>
</evidence>